<dbReference type="PANTHER" id="PTHR30273:SF2">
    <property type="entry name" value="PROTEIN FECR"/>
    <property type="match status" value="1"/>
</dbReference>
<dbReference type="InterPro" id="IPR032508">
    <property type="entry name" value="FecR_C"/>
</dbReference>
<evidence type="ECO:0000256" key="1">
    <source>
        <dbReference type="SAM" id="Phobius"/>
    </source>
</evidence>
<sequence>MLLIGKLKSKQIDAEELSRLKRLLSETGTAKELLADMQQAFSDLELREDKLPGFSRQDQVKAQLLSKLQAGTRSSGKWRRLWPAVAIAASVLLVAGFLMLYKKQEPAPPAIVWQTVETKHGEHKRVILGDGSSILLNGNSRLQYPAGNLKYIRIVKLDGEGFFEVAKDAARPFYVAASDFVTRVVGTSFNIDSKIEKTIEVNTGKVNVFSLSAMQFQSCLANMQANQQRFQQQIEQISFNKAVLEKGQKARLTGNAWTVFRFNTKNWHDNELVYLNEPLWQVAEKAYRFYGDSIYVSPRLSSAQITITFRNKNVEQVVKTLSEITNSKLIKDKKDNIWKILNK</sequence>
<reference evidence="5" key="1">
    <citation type="submission" date="2016-10" db="EMBL/GenBank/DDBJ databases">
        <authorList>
            <person name="Varghese N."/>
            <person name="Submissions S."/>
        </authorList>
    </citation>
    <scope>NUCLEOTIDE SEQUENCE [LARGE SCALE GENOMIC DNA]</scope>
    <source>
        <strain evidence="5">DSM 25811 / CCM 8410 / LMG 26954 / E90</strain>
    </source>
</reference>
<keyword evidence="1" id="KW-1133">Transmembrane helix</keyword>
<proteinExistence type="predicted"/>
<evidence type="ECO:0000259" key="2">
    <source>
        <dbReference type="Pfam" id="PF04773"/>
    </source>
</evidence>
<dbReference type="PANTHER" id="PTHR30273">
    <property type="entry name" value="PERIPLASMIC SIGNAL SENSOR AND SIGMA FACTOR ACTIVATOR FECR-RELATED"/>
    <property type="match status" value="1"/>
</dbReference>
<dbReference type="Gene3D" id="3.55.50.30">
    <property type="match status" value="1"/>
</dbReference>
<dbReference type="Proteomes" id="UP000198757">
    <property type="component" value="Unassembled WGS sequence"/>
</dbReference>
<feature type="domain" description="Protein FecR C-terminal" evidence="3">
    <location>
        <begin position="272"/>
        <end position="337"/>
    </location>
</feature>
<dbReference type="STRING" id="1285928.SAMN04487894_107129"/>
<accession>A0A1G6T7Y1</accession>
<dbReference type="Gene3D" id="2.60.120.1440">
    <property type="match status" value="1"/>
</dbReference>
<dbReference type="AlphaFoldDB" id="A0A1G6T7Y1"/>
<evidence type="ECO:0000313" key="5">
    <source>
        <dbReference type="Proteomes" id="UP000198757"/>
    </source>
</evidence>
<protein>
    <submittedName>
        <fullName evidence="4">FecR family protein</fullName>
    </submittedName>
</protein>
<dbReference type="Pfam" id="PF16344">
    <property type="entry name" value="FecR_C"/>
    <property type="match status" value="1"/>
</dbReference>
<evidence type="ECO:0000313" key="4">
    <source>
        <dbReference type="EMBL" id="SDD25158.1"/>
    </source>
</evidence>
<dbReference type="PIRSF" id="PIRSF018266">
    <property type="entry name" value="FecR"/>
    <property type="match status" value="1"/>
</dbReference>
<name>A0A1G6T7Y1_NIADE</name>
<keyword evidence="1" id="KW-0472">Membrane</keyword>
<dbReference type="GO" id="GO:0016989">
    <property type="term" value="F:sigma factor antagonist activity"/>
    <property type="evidence" value="ECO:0007669"/>
    <property type="project" value="TreeGrafter"/>
</dbReference>
<feature type="domain" description="FecR protein" evidence="2">
    <location>
        <begin position="115"/>
        <end position="206"/>
    </location>
</feature>
<dbReference type="InterPro" id="IPR006860">
    <property type="entry name" value="FecR"/>
</dbReference>
<keyword evidence="5" id="KW-1185">Reference proteome</keyword>
<dbReference type="Pfam" id="PF04773">
    <property type="entry name" value="FecR"/>
    <property type="match status" value="1"/>
</dbReference>
<dbReference type="EMBL" id="FMZO01000007">
    <property type="protein sequence ID" value="SDD25158.1"/>
    <property type="molecule type" value="Genomic_DNA"/>
</dbReference>
<gene>
    <name evidence="4" type="ORF">SAMN04487894_107129</name>
</gene>
<feature type="transmembrane region" description="Helical" evidence="1">
    <location>
        <begin position="81"/>
        <end position="101"/>
    </location>
</feature>
<dbReference type="InterPro" id="IPR012373">
    <property type="entry name" value="Ferrdict_sens_TM"/>
</dbReference>
<evidence type="ECO:0000259" key="3">
    <source>
        <dbReference type="Pfam" id="PF16344"/>
    </source>
</evidence>
<organism evidence="4 5">
    <name type="scientific">Niabella drilacis (strain DSM 25811 / CCM 8410 / CCUG 62505 / LMG 26954 / E90)</name>
    <dbReference type="NCBI Taxonomy" id="1285928"/>
    <lineage>
        <taxon>Bacteria</taxon>
        <taxon>Pseudomonadati</taxon>
        <taxon>Bacteroidota</taxon>
        <taxon>Chitinophagia</taxon>
        <taxon>Chitinophagales</taxon>
        <taxon>Chitinophagaceae</taxon>
        <taxon>Niabella</taxon>
    </lineage>
</organism>
<keyword evidence="1" id="KW-0812">Transmembrane</keyword>